<keyword evidence="1" id="KW-1133">Transmembrane helix</keyword>
<dbReference type="InterPro" id="IPR006860">
    <property type="entry name" value="FecR"/>
</dbReference>
<evidence type="ECO:0000259" key="3">
    <source>
        <dbReference type="Pfam" id="PF16344"/>
    </source>
</evidence>
<name>A0A6P1VN58_9BACT</name>
<dbReference type="Pfam" id="PF16344">
    <property type="entry name" value="FecR_C"/>
    <property type="match status" value="1"/>
</dbReference>
<dbReference type="KEGG" id="senf:GJR95_05620"/>
<feature type="domain" description="Protein FecR C-terminal" evidence="3">
    <location>
        <begin position="299"/>
        <end position="366"/>
    </location>
</feature>
<keyword evidence="1" id="KW-0812">Transmembrane</keyword>
<gene>
    <name evidence="4" type="ORF">GJR95_05620</name>
</gene>
<accession>A0A6P1VN58</accession>
<evidence type="ECO:0000259" key="2">
    <source>
        <dbReference type="Pfam" id="PF04773"/>
    </source>
</evidence>
<proteinExistence type="predicted"/>
<dbReference type="InterPro" id="IPR012373">
    <property type="entry name" value="Ferrdict_sens_TM"/>
</dbReference>
<dbReference type="EMBL" id="CP045997">
    <property type="protein sequence ID" value="QHV94523.1"/>
    <property type="molecule type" value="Genomic_DNA"/>
</dbReference>
<feature type="domain" description="FecR protein" evidence="2">
    <location>
        <begin position="152"/>
        <end position="240"/>
    </location>
</feature>
<feature type="transmembrane region" description="Helical" evidence="1">
    <location>
        <begin position="101"/>
        <end position="121"/>
    </location>
</feature>
<dbReference type="GO" id="GO:0016989">
    <property type="term" value="F:sigma factor antagonist activity"/>
    <property type="evidence" value="ECO:0007669"/>
    <property type="project" value="TreeGrafter"/>
</dbReference>
<dbReference type="InterPro" id="IPR032508">
    <property type="entry name" value="FecR_C"/>
</dbReference>
<evidence type="ECO:0000256" key="1">
    <source>
        <dbReference type="SAM" id="Phobius"/>
    </source>
</evidence>
<keyword evidence="1" id="KW-0472">Membrane</keyword>
<sequence>MLFNMPDYELFTVDDFLFDPYFQDWIKNPTPANEFFWEEWLAHHTDRTADLKLARQLVLSLHIEQPIVSQDQIQEDVQRMLHRIDRQETHKPFQRITRSFLSWRAVAAAVLLLTGIGGWWLNQSKHQFLSGTEPVASKQLPRRIEVKRNDTQQPVRVVLPDGSEVALSPKSSLAYPSVFADSSREVTLTGEAFFTIVKNPAHPFLVYADQIVTRVLGTSFRVRAYPEDCQLTVAVRTGKVAVYANTDHAGSHQASFMDKRVISLTPNQQVEFSKVNAEFKKMLVEKPAVVDHSLKTSDFEFDETPVGTVLQRFEQAYGIAIIYDSDLMRDCALTASLADETMNEQLAIICKGIGATYEIIDGKIVIHSTGCQ</sequence>
<dbReference type="Proteomes" id="UP000464577">
    <property type="component" value="Chromosome"/>
</dbReference>
<keyword evidence="5" id="KW-1185">Reference proteome</keyword>
<dbReference type="PANTHER" id="PTHR30273">
    <property type="entry name" value="PERIPLASMIC SIGNAL SENSOR AND SIGMA FACTOR ACTIVATOR FECR-RELATED"/>
    <property type="match status" value="1"/>
</dbReference>
<dbReference type="Gene3D" id="3.55.50.30">
    <property type="match status" value="1"/>
</dbReference>
<organism evidence="4 5">
    <name type="scientific">Spirosoma endbachense</name>
    <dbReference type="NCBI Taxonomy" id="2666025"/>
    <lineage>
        <taxon>Bacteria</taxon>
        <taxon>Pseudomonadati</taxon>
        <taxon>Bacteroidota</taxon>
        <taxon>Cytophagia</taxon>
        <taxon>Cytophagales</taxon>
        <taxon>Cytophagaceae</taxon>
        <taxon>Spirosoma</taxon>
    </lineage>
</organism>
<dbReference type="Pfam" id="PF04773">
    <property type="entry name" value="FecR"/>
    <property type="match status" value="1"/>
</dbReference>
<protein>
    <submittedName>
        <fullName evidence="4">DUF4974 domain-containing protein</fullName>
    </submittedName>
</protein>
<dbReference type="Gene3D" id="2.60.120.1440">
    <property type="match status" value="1"/>
</dbReference>
<evidence type="ECO:0000313" key="4">
    <source>
        <dbReference type="EMBL" id="QHV94523.1"/>
    </source>
</evidence>
<dbReference type="PANTHER" id="PTHR30273:SF2">
    <property type="entry name" value="PROTEIN FECR"/>
    <property type="match status" value="1"/>
</dbReference>
<dbReference type="AlphaFoldDB" id="A0A6P1VN58"/>
<evidence type="ECO:0000313" key="5">
    <source>
        <dbReference type="Proteomes" id="UP000464577"/>
    </source>
</evidence>
<dbReference type="PIRSF" id="PIRSF018266">
    <property type="entry name" value="FecR"/>
    <property type="match status" value="1"/>
</dbReference>
<reference evidence="4 5" key="1">
    <citation type="submission" date="2019-11" db="EMBL/GenBank/DDBJ databases">
        <title>Spirosoma endbachense sp. nov., isolated from a natural salt meadow.</title>
        <authorList>
            <person name="Rojas J."/>
            <person name="Ambika Manirajan B."/>
            <person name="Ratering S."/>
            <person name="Suarez C."/>
            <person name="Geissler-Plaum R."/>
            <person name="Schnell S."/>
        </authorList>
    </citation>
    <scope>NUCLEOTIDE SEQUENCE [LARGE SCALE GENOMIC DNA]</scope>
    <source>
        <strain evidence="4 5">I-24</strain>
    </source>
</reference>